<reference evidence="15 16" key="2">
    <citation type="submission" date="2019-01" db="EMBL/GenBank/DDBJ databases">
        <title>The decoding of complex shrimp genome reveals the adaptation for benthos swimmer, frequently molting mechanism and breeding impact on genome.</title>
        <authorList>
            <person name="Sun Y."/>
            <person name="Gao Y."/>
            <person name="Yu Y."/>
        </authorList>
    </citation>
    <scope>NUCLEOTIDE SEQUENCE [LARGE SCALE GENOMIC DNA]</scope>
    <source>
        <tissue evidence="15">Muscle</tissue>
    </source>
</reference>
<evidence type="ECO:0000259" key="13">
    <source>
        <dbReference type="Pfam" id="PF00852"/>
    </source>
</evidence>
<comment type="similarity">
    <text evidence="3 11">Belongs to the glycosyltransferase 10 family.</text>
</comment>
<evidence type="ECO:0000256" key="7">
    <source>
        <dbReference type="ARBA" id="ARBA00022968"/>
    </source>
</evidence>
<dbReference type="PROSITE" id="PS51257">
    <property type="entry name" value="PROKAR_LIPOPROTEIN"/>
    <property type="match status" value="1"/>
</dbReference>
<dbReference type="Pfam" id="PF00852">
    <property type="entry name" value="Glyco_transf_10"/>
    <property type="match status" value="1"/>
</dbReference>
<feature type="chain" id="PRO_5019387294" description="Fucosyltransferase" evidence="12">
    <location>
        <begin position="27"/>
        <end position="464"/>
    </location>
</feature>
<evidence type="ECO:0000256" key="1">
    <source>
        <dbReference type="ARBA" id="ARBA00004447"/>
    </source>
</evidence>
<dbReference type="Pfam" id="PF17039">
    <property type="entry name" value="Glyco_tran_10_N"/>
    <property type="match status" value="1"/>
</dbReference>
<keyword evidence="9" id="KW-0472">Membrane</keyword>
<dbReference type="InterPro" id="IPR038577">
    <property type="entry name" value="GT10-like_C_sf"/>
</dbReference>
<sequence>MSRRRVVVQSCIVLVACLTWAKCATGKGSLQRGDSAGGAPPPSTGGAGGEAVVLWWTPFTGIMGQSRNCGLGSCFFTEDRSYLHNKRLKAVLFYGSDFSIEDLPLPRQSRHWWGLLHEESPKNQPLFDHQPVLQLFNITSTFRRGSNFPLTLQHLKSIEALTSTREFVPTKEKNHLLGKESLAPVVYVQSDCDTPAQRDKYVSELAKYIKIDSYGACLHNRDLPAHLQDPAGTYNHGDFRALVAKYKFAIAIENAGCDDYITEKLWRPLTLGTVPVYWGSPTVRDWEPNPHSVIVVSDFQTPKELAVFLHRLLENDTLYESYLKHKLNQEVTNAYLLETMEKRRWGIDNDFEKGNFIEHFECHVCDQVLTRHSGGRSKANPGEFQADLSHYGCPEPETVLGEDEEARNFWVEQWNKARVEAQVLHRLVSLPPKRFTPDEFFDAVIPELQRDGFFQRFPPEHEEL</sequence>
<organism evidence="15 16">
    <name type="scientific">Penaeus vannamei</name>
    <name type="common">Whiteleg shrimp</name>
    <name type="synonym">Litopenaeus vannamei</name>
    <dbReference type="NCBI Taxonomy" id="6689"/>
    <lineage>
        <taxon>Eukaryota</taxon>
        <taxon>Metazoa</taxon>
        <taxon>Ecdysozoa</taxon>
        <taxon>Arthropoda</taxon>
        <taxon>Crustacea</taxon>
        <taxon>Multicrustacea</taxon>
        <taxon>Malacostraca</taxon>
        <taxon>Eumalacostraca</taxon>
        <taxon>Eucarida</taxon>
        <taxon>Decapoda</taxon>
        <taxon>Dendrobranchiata</taxon>
        <taxon>Penaeoidea</taxon>
        <taxon>Penaeidae</taxon>
        <taxon>Penaeus</taxon>
    </lineage>
</organism>
<name>A0A423SFQ6_PENVA</name>
<evidence type="ECO:0000256" key="6">
    <source>
        <dbReference type="ARBA" id="ARBA00022692"/>
    </source>
</evidence>
<keyword evidence="11" id="KW-0333">Golgi apparatus</keyword>
<dbReference type="GO" id="GO:0046920">
    <property type="term" value="F:alpha-(1-&gt;3)-fucosyltransferase activity"/>
    <property type="evidence" value="ECO:0007669"/>
    <property type="project" value="TreeGrafter"/>
</dbReference>
<keyword evidence="12" id="KW-0732">Signal</keyword>
<dbReference type="PANTHER" id="PTHR11929">
    <property type="entry name" value="ALPHA- 1,3 -FUCOSYLTRANSFERASE"/>
    <property type="match status" value="1"/>
</dbReference>
<dbReference type="FunFam" id="3.40.50.11660:FF:000002">
    <property type="entry name" value="Alpha-(1,3)-fucosyltransferase"/>
    <property type="match status" value="1"/>
</dbReference>
<evidence type="ECO:0000256" key="11">
    <source>
        <dbReference type="RuleBase" id="RU003832"/>
    </source>
</evidence>
<proteinExistence type="inferred from homology"/>
<dbReference type="UniPathway" id="UPA00378"/>
<evidence type="ECO:0000313" key="16">
    <source>
        <dbReference type="Proteomes" id="UP000283509"/>
    </source>
</evidence>
<evidence type="ECO:0000313" key="15">
    <source>
        <dbReference type="EMBL" id="ROT63025.1"/>
    </source>
</evidence>
<dbReference type="InterPro" id="IPR031481">
    <property type="entry name" value="Glyco_tran_10_N"/>
</dbReference>
<keyword evidence="4 11" id="KW-0328">Glycosyltransferase</keyword>
<keyword evidence="10" id="KW-0325">Glycoprotein</keyword>
<dbReference type="SUPFAM" id="SSF53756">
    <property type="entry name" value="UDP-Glycosyltransferase/glycogen phosphorylase"/>
    <property type="match status" value="1"/>
</dbReference>
<keyword evidence="7" id="KW-0735">Signal-anchor</keyword>
<dbReference type="Gene3D" id="3.40.50.11660">
    <property type="entry name" value="Glycosyl transferase family 10, C-terminal domain"/>
    <property type="match status" value="1"/>
</dbReference>
<dbReference type="PANTHER" id="PTHR11929:SF194">
    <property type="entry name" value="ALPHA-(1,3)-FUCOSYLTRANSFERASE 10"/>
    <property type="match status" value="1"/>
</dbReference>
<dbReference type="AlphaFoldDB" id="A0A423SFQ6"/>
<keyword evidence="8" id="KW-1133">Transmembrane helix</keyword>
<dbReference type="InterPro" id="IPR001503">
    <property type="entry name" value="Glyco_trans_10"/>
</dbReference>
<keyword evidence="16" id="KW-1185">Reference proteome</keyword>
<evidence type="ECO:0000256" key="12">
    <source>
        <dbReference type="SAM" id="SignalP"/>
    </source>
</evidence>
<dbReference type="InterPro" id="IPR055270">
    <property type="entry name" value="Glyco_tran_10_C"/>
</dbReference>
<gene>
    <name evidence="15" type="ORF">C7M84_019104</name>
</gene>
<keyword evidence="6 11" id="KW-0812">Transmembrane</keyword>
<protein>
    <recommendedName>
        <fullName evidence="11">Fucosyltransferase</fullName>
        <ecNumber evidence="11">2.4.1.-</ecNumber>
    </recommendedName>
</protein>
<feature type="domain" description="Fucosyltransferase C-terminal" evidence="13">
    <location>
        <begin position="185"/>
        <end position="341"/>
    </location>
</feature>
<evidence type="ECO:0000256" key="2">
    <source>
        <dbReference type="ARBA" id="ARBA00004922"/>
    </source>
</evidence>
<comment type="pathway">
    <text evidence="2">Protein modification; protein glycosylation.</text>
</comment>
<feature type="domain" description="Fucosyltransferase N-terminal" evidence="14">
    <location>
        <begin position="51"/>
        <end position="150"/>
    </location>
</feature>
<dbReference type="OrthoDB" id="9993460at2759"/>
<keyword evidence="5 11" id="KW-0808">Transferase</keyword>
<comment type="caution">
    <text evidence="15">The sequence shown here is derived from an EMBL/GenBank/DDBJ whole genome shotgun (WGS) entry which is preliminary data.</text>
</comment>
<evidence type="ECO:0000256" key="9">
    <source>
        <dbReference type="ARBA" id="ARBA00023136"/>
    </source>
</evidence>
<evidence type="ECO:0000256" key="3">
    <source>
        <dbReference type="ARBA" id="ARBA00008919"/>
    </source>
</evidence>
<accession>A0A423SFQ6</accession>
<evidence type="ECO:0000256" key="4">
    <source>
        <dbReference type="ARBA" id="ARBA00022676"/>
    </source>
</evidence>
<evidence type="ECO:0000256" key="5">
    <source>
        <dbReference type="ARBA" id="ARBA00022679"/>
    </source>
</evidence>
<feature type="signal peptide" evidence="12">
    <location>
        <begin position="1"/>
        <end position="26"/>
    </location>
</feature>
<evidence type="ECO:0000256" key="8">
    <source>
        <dbReference type="ARBA" id="ARBA00022989"/>
    </source>
</evidence>
<dbReference type="EC" id="2.4.1.-" evidence="11"/>
<reference evidence="15 16" key="1">
    <citation type="submission" date="2018-04" db="EMBL/GenBank/DDBJ databases">
        <authorList>
            <person name="Zhang X."/>
            <person name="Yuan J."/>
            <person name="Li F."/>
            <person name="Xiang J."/>
        </authorList>
    </citation>
    <scope>NUCLEOTIDE SEQUENCE [LARGE SCALE GENOMIC DNA]</scope>
    <source>
        <tissue evidence="15">Muscle</tissue>
    </source>
</reference>
<evidence type="ECO:0000259" key="14">
    <source>
        <dbReference type="Pfam" id="PF17039"/>
    </source>
</evidence>
<comment type="subcellular location">
    <subcellularLocation>
        <location evidence="1 11">Golgi apparatus</location>
        <location evidence="1 11">Golgi stack membrane</location>
        <topology evidence="1 11">Single-pass type II membrane protein</topology>
    </subcellularLocation>
</comment>
<evidence type="ECO:0000256" key="10">
    <source>
        <dbReference type="ARBA" id="ARBA00023180"/>
    </source>
</evidence>
<dbReference type="GO" id="GO:0032580">
    <property type="term" value="C:Golgi cisterna membrane"/>
    <property type="evidence" value="ECO:0007669"/>
    <property type="project" value="UniProtKB-SubCell"/>
</dbReference>
<dbReference type="EMBL" id="QCYY01003504">
    <property type="protein sequence ID" value="ROT63025.1"/>
    <property type="molecule type" value="Genomic_DNA"/>
</dbReference>
<dbReference type="Proteomes" id="UP000283509">
    <property type="component" value="Unassembled WGS sequence"/>
</dbReference>